<proteinExistence type="predicted"/>
<organism evidence="1 2">
    <name type="scientific">Endozoicomonas numazuensis</name>
    <dbReference type="NCBI Taxonomy" id="1137799"/>
    <lineage>
        <taxon>Bacteria</taxon>
        <taxon>Pseudomonadati</taxon>
        <taxon>Pseudomonadota</taxon>
        <taxon>Gammaproteobacteria</taxon>
        <taxon>Oceanospirillales</taxon>
        <taxon>Endozoicomonadaceae</taxon>
        <taxon>Endozoicomonas</taxon>
    </lineage>
</organism>
<dbReference type="Proteomes" id="UP000028073">
    <property type="component" value="Unassembled WGS sequence"/>
</dbReference>
<dbReference type="AlphaFoldDB" id="A0A081NJQ5"/>
<accession>A0A081NJQ5</accession>
<reference evidence="1 2" key="1">
    <citation type="submission" date="2014-06" db="EMBL/GenBank/DDBJ databases">
        <title>Whole Genome Sequences of Three Symbiotic Endozoicomonas Bacteria.</title>
        <authorList>
            <person name="Neave M.J."/>
            <person name="Apprill A."/>
            <person name="Voolstra C.R."/>
        </authorList>
    </citation>
    <scope>NUCLEOTIDE SEQUENCE [LARGE SCALE GENOMIC DNA]</scope>
    <source>
        <strain evidence="1 2">DSM 25634</strain>
    </source>
</reference>
<dbReference type="EMBL" id="JOKH01000001">
    <property type="protein sequence ID" value="KEQ18678.1"/>
    <property type="molecule type" value="Genomic_DNA"/>
</dbReference>
<evidence type="ECO:0000313" key="2">
    <source>
        <dbReference type="Proteomes" id="UP000028073"/>
    </source>
</evidence>
<gene>
    <name evidence="1" type="ORF">GZ78_00715</name>
</gene>
<comment type="caution">
    <text evidence="1">The sequence shown here is derived from an EMBL/GenBank/DDBJ whole genome shotgun (WGS) entry which is preliminary data.</text>
</comment>
<dbReference type="eggNOG" id="COG0385">
    <property type="taxonomic scope" value="Bacteria"/>
</dbReference>
<dbReference type="Gene3D" id="1.20.1530.20">
    <property type="match status" value="1"/>
</dbReference>
<evidence type="ECO:0000313" key="1">
    <source>
        <dbReference type="EMBL" id="KEQ18678.1"/>
    </source>
</evidence>
<protein>
    <submittedName>
        <fullName evidence="1">Uncharacterized protein</fullName>
    </submittedName>
</protein>
<name>A0A081NJQ5_9GAMM</name>
<keyword evidence="2" id="KW-1185">Reference proteome</keyword>
<sequence>MVLSIVIELEEKVFSYIAQAGPAELTLNILTMLLGYTAGKLLVKSELQARTICLEAGLQYGTLSLLVTTTILSTPSFTHNHDSLQLFKESQTPDCLK</sequence>
<dbReference type="InterPro" id="IPR038770">
    <property type="entry name" value="Na+/solute_symporter_sf"/>
</dbReference>
<dbReference type="STRING" id="1137799.GZ78_00715"/>